<dbReference type="AlphaFoldDB" id="A0A8K0ULY4"/>
<evidence type="ECO:0000259" key="2">
    <source>
        <dbReference type="Pfam" id="PF12937"/>
    </source>
</evidence>
<accession>A0A8K0ULY4</accession>
<dbReference type="InterPro" id="IPR032675">
    <property type="entry name" value="LRR_dom_sf"/>
</dbReference>
<sequence>MACPARGPKQDRKILRRCTSRSPYKPQVSSEDKVAVLWKTPTAHKPRYVKGLVPSRWALFSSSVPQRDPGITGGYPNVRMNLKVQLKGKAKRVMNPLQDPAPPPPRPSPLASLPPELLILIFRFVVDENSGGTLPKSSWDRVVPLTHVCKLWRDVATNAPMLWRRIRLDTCQPELHMPPPMLEESLKRSGQVNLKLWFRYGPELIDPAPLISELHRVESFACRYEHSHEPDVISELGVADFPRLRHLLIEDQSFGSAILVPLVDATAPLESLESIAALNIPQPFVSPFFRPHLRFLSLTMEHFSSFIPSALEILVMLQGLPSLEELCIQHGESEVIEPDTYLPDVTLPRLRVLNLRENTDTLTALLSHLKFPVAALFNYRLICSDKAHTSLDGEGLDLFRTVINLFQNRTLLGRIPSFIDLHVNLHDLPAADIVLLPDRRIDGYPRSARPTFVYDADLPTGSTDQILTFICNAVPRFFSSVRSLSVNANLTDGAVTKNVPDWFSVLRDIEYLELANTPGIWLALASLHLHLAATSTTPLRDALPFPELHTLKIAQASFRPSMTNFQVPDPDVDFVFLLRSMLKIRLQAGRGVFVLIVSGARNCTAADVRMLEQFVGRVEWDGKVLVKKGEEGVLRRVMGMRKGGDESEGEGEGEDADEGDGESEGADAGGAADADEPEEENGDVEMIDG</sequence>
<dbReference type="Pfam" id="PF12937">
    <property type="entry name" value="F-box-like"/>
    <property type="match status" value="1"/>
</dbReference>
<comment type="caution">
    <text evidence="3">The sequence shown here is derived from an EMBL/GenBank/DDBJ whole genome shotgun (WGS) entry which is preliminary data.</text>
</comment>
<dbReference type="EMBL" id="JAEVFJ010000018">
    <property type="protein sequence ID" value="KAH8099788.1"/>
    <property type="molecule type" value="Genomic_DNA"/>
</dbReference>
<feature type="region of interest" description="Disordered" evidence="1">
    <location>
        <begin position="637"/>
        <end position="689"/>
    </location>
</feature>
<dbReference type="SUPFAM" id="SSF81383">
    <property type="entry name" value="F-box domain"/>
    <property type="match status" value="1"/>
</dbReference>
<evidence type="ECO:0000256" key="1">
    <source>
        <dbReference type="SAM" id="MobiDB-lite"/>
    </source>
</evidence>
<protein>
    <recommendedName>
        <fullName evidence="2">F-box domain-containing protein</fullName>
    </recommendedName>
</protein>
<dbReference type="SUPFAM" id="SSF52047">
    <property type="entry name" value="RNI-like"/>
    <property type="match status" value="1"/>
</dbReference>
<organism evidence="3 4">
    <name type="scientific">Cristinia sonorae</name>
    <dbReference type="NCBI Taxonomy" id="1940300"/>
    <lineage>
        <taxon>Eukaryota</taxon>
        <taxon>Fungi</taxon>
        <taxon>Dikarya</taxon>
        <taxon>Basidiomycota</taxon>
        <taxon>Agaricomycotina</taxon>
        <taxon>Agaricomycetes</taxon>
        <taxon>Agaricomycetidae</taxon>
        <taxon>Agaricales</taxon>
        <taxon>Pleurotineae</taxon>
        <taxon>Stephanosporaceae</taxon>
        <taxon>Cristinia</taxon>
    </lineage>
</organism>
<gene>
    <name evidence="3" type="ORF">BXZ70DRAFT_1065302</name>
</gene>
<feature type="compositionally biased region" description="Acidic residues" evidence="1">
    <location>
        <begin position="646"/>
        <end position="665"/>
    </location>
</feature>
<reference evidence="3" key="1">
    <citation type="journal article" date="2021" name="New Phytol.">
        <title>Evolutionary innovations through gain and loss of genes in the ectomycorrhizal Boletales.</title>
        <authorList>
            <person name="Wu G."/>
            <person name="Miyauchi S."/>
            <person name="Morin E."/>
            <person name="Kuo A."/>
            <person name="Drula E."/>
            <person name="Varga T."/>
            <person name="Kohler A."/>
            <person name="Feng B."/>
            <person name="Cao Y."/>
            <person name="Lipzen A."/>
            <person name="Daum C."/>
            <person name="Hundley H."/>
            <person name="Pangilinan J."/>
            <person name="Johnson J."/>
            <person name="Barry K."/>
            <person name="LaButti K."/>
            <person name="Ng V."/>
            <person name="Ahrendt S."/>
            <person name="Min B."/>
            <person name="Choi I.G."/>
            <person name="Park H."/>
            <person name="Plett J.M."/>
            <person name="Magnuson J."/>
            <person name="Spatafora J.W."/>
            <person name="Nagy L.G."/>
            <person name="Henrissat B."/>
            <person name="Grigoriev I.V."/>
            <person name="Yang Z.L."/>
            <person name="Xu J."/>
            <person name="Martin F.M."/>
        </authorList>
    </citation>
    <scope>NUCLEOTIDE SEQUENCE</scope>
    <source>
        <strain evidence="3">KKN 215</strain>
    </source>
</reference>
<evidence type="ECO:0000313" key="3">
    <source>
        <dbReference type="EMBL" id="KAH8099788.1"/>
    </source>
</evidence>
<dbReference type="Gene3D" id="3.80.10.10">
    <property type="entry name" value="Ribonuclease Inhibitor"/>
    <property type="match status" value="1"/>
</dbReference>
<proteinExistence type="predicted"/>
<name>A0A8K0ULY4_9AGAR</name>
<feature type="compositionally biased region" description="Acidic residues" evidence="1">
    <location>
        <begin position="673"/>
        <end position="689"/>
    </location>
</feature>
<feature type="domain" description="F-box" evidence="2">
    <location>
        <begin position="111"/>
        <end position="168"/>
    </location>
</feature>
<dbReference type="Gene3D" id="1.20.1280.50">
    <property type="match status" value="1"/>
</dbReference>
<dbReference type="InterPro" id="IPR036047">
    <property type="entry name" value="F-box-like_dom_sf"/>
</dbReference>
<keyword evidence="4" id="KW-1185">Reference proteome</keyword>
<dbReference type="OrthoDB" id="3040728at2759"/>
<dbReference type="Proteomes" id="UP000813824">
    <property type="component" value="Unassembled WGS sequence"/>
</dbReference>
<dbReference type="InterPro" id="IPR001810">
    <property type="entry name" value="F-box_dom"/>
</dbReference>
<feature type="region of interest" description="Disordered" evidence="1">
    <location>
        <begin position="1"/>
        <end position="26"/>
    </location>
</feature>
<evidence type="ECO:0000313" key="4">
    <source>
        <dbReference type="Proteomes" id="UP000813824"/>
    </source>
</evidence>